<comment type="caution">
    <text evidence="2">The sequence shown here is derived from an EMBL/GenBank/DDBJ whole genome shotgun (WGS) entry which is preliminary data.</text>
</comment>
<feature type="region of interest" description="Disordered" evidence="1">
    <location>
        <begin position="1"/>
        <end position="22"/>
    </location>
</feature>
<proteinExistence type="predicted"/>
<evidence type="ECO:0000313" key="2">
    <source>
        <dbReference type="EMBL" id="GAG47632.1"/>
    </source>
</evidence>
<protein>
    <submittedName>
        <fullName evidence="2">Uncharacterized protein</fullName>
    </submittedName>
</protein>
<sequence>MGLKQRRTAFGLPSGPSKTKTHRRGLFIDGKEWSARVRAKMWHGSRVGFNTVLVRPYDGREFKGFFNFLTAEECFDRLTDLIHQGYYG</sequence>
<dbReference type="AlphaFoldDB" id="X0YKT7"/>
<dbReference type="EMBL" id="BARS01051671">
    <property type="protein sequence ID" value="GAG47632.1"/>
    <property type="molecule type" value="Genomic_DNA"/>
</dbReference>
<name>X0YKT7_9ZZZZ</name>
<reference evidence="2" key="1">
    <citation type="journal article" date="2014" name="Front. Microbiol.">
        <title>High frequency of phylogenetically diverse reductive dehalogenase-homologous genes in deep subseafloor sedimentary metagenomes.</title>
        <authorList>
            <person name="Kawai M."/>
            <person name="Futagami T."/>
            <person name="Toyoda A."/>
            <person name="Takaki Y."/>
            <person name="Nishi S."/>
            <person name="Hori S."/>
            <person name="Arai W."/>
            <person name="Tsubouchi T."/>
            <person name="Morono Y."/>
            <person name="Uchiyama I."/>
            <person name="Ito T."/>
            <person name="Fujiyama A."/>
            <person name="Inagaki F."/>
            <person name="Takami H."/>
        </authorList>
    </citation>
    <scope>NUCLEOTIDE SEQUENCE</scope>
    <source>
        <strain evidence="2">Expedition CK06-06</strain>
    </source>
</reference>
<evidence type="ECO:0000256" key="1">
    <source>
        <dbReference type="SAM" id="MobiDB-lite"/>
    </source>
</evidence>
<gene>
    <name evidence="2" type="ORF">S01H1_76919</name>
</gene>
<organism evidence="2">
    <name type="scientific">marine sediment metagenome</name>
    <dbReference type="NCBI Taxonomy" id="412755"/>
    <lineage>
        <taxon>unclassified sequences</taxon>
        <taxon>metagenomes</taxon>
        <taxon>ecological metagenomes</taxon>
    </lineage>
</organism>
<accession>X0YKT7</accession>